<keyword evidence="3" id="KW-1185">Reference proteome</keyword>
<sequence>MEIIKKKNHKLLSKIPGSLIILLVIFLHLLTENMRFCSHRNSNFFLLKIICFSIPNDPDLYPFLDYPIYPGARYEGVNINQYFLIGILEDGTEVTITSNDLNSSHDNFLRNILPQIEKQNLKLIENYVKIYEQKSSFNLVRLRLENHPLVITREGVNSTEKEVVVDLKL</sequence>
<gene>
    <name evidence="2" type="ORF">PL9214290681</name>
</gene>
<dbReference type="EMBL" id="CZDF01000132">
    <property type="protein sequence ID" value="CUR31090.1"/>
    <property type="molecule type" value="Genomic_DNA"/>
</dbReference>
<accession>A0A1J1LGG0</accession>
<reference evidence="3" key="1">
    <citation type="submission" date="2015-10" db="EMBL/GenBank/DDBJ databases">
        <authorList>
            <person name="Regsiter A."/>
            <person name="william w."/>
        </authorList>
    </citation>
    <scope>NUCLEOTIDE SEQUENCE [LARGE SCALE GENOMIC DNA]</scope>
</reference>
<evidence type="ECO:0000256" key="1">
    <source>
        <dbReference type="SAM" id="Phobius"/>
    </source>
</evidence>
<feature type="transmembrane region" description="Helical" evidence="1">
    <location>
        <begin position="12"/>
        <end position="30"/>
    </location>
</feature>
<proteinExistence type="predicted"/>
<organism evidence="2 3">
    <name type="scientific">Planktothrix tepida PCC 9214</name>
    <dbReference type="NCBI Taxonomy" id="671072"/>
    <lineage>
        <taxon>Bacteria</taxon>
        <taxon>Bacillati</taxon>
        <taxon>Cyanobacteriota</taxon>
        <taxon>Cyanophyceae</taxon>
        <taxon>Oscillatoriophycideae</taxon>
        <taxon>Oscillatoriales</taxon>
        <taxon>Microcoleaceae</taxon>
        <taxon>Planktothrix</taxon>
    </lineage>
</organism>
<keyword evidence="1" id="KW-0472">Membrane</keyword>
<dbReference type="Proteomes" id="UP000184315">
    <property type="component" value="Unassembled WGS sequence"/>
</dbReference>
<evidence type="ECO:0000313" key="2">
    <source>
        <dbReference type="EMBL" id="CUR31090.1"/>
    </source>
</evidence>
<keyword evidence="1" id="KW-0812">Transmembrane</keyword>
<dbReference type="AlphaFoldDB" id="A0A1J1LGG0"/>
<protein>
    <submittedName>
        <fullName evidence="2">Uncharacterized protein</fullName>
    </submittedName>
</protein>
<dbReference type="STRING" id="671072.PL9214290681"/>
<keyword evidence="1" id="KW-1133">Transmembrane helix</keyword>
<evidence type="ECO:0000313" key="3">
    <source>
        <dbReference type="Proteomes" id="UP000184315"/>
    </source>
</evidence>
<name>A0A1J1LGG0_9CYAN</name>